<evidence type="ECO:0000256" key="1">
    <source>
        <dbReference type="SAM" id="SignalP"/>
    </source>
</evidence>
<gene>
    <name evidence="3" type="ordered locus">Mycch_0967</name>
</gene>
<keyword evidence="1" id="KW-0732">Signal</keyword>
<evidence type="ECO:0000259" key="2">
    <source>
        <dbReference type="Pfam" id="PF05305"/>
    </source>
</evidence>
<reference evidence="3 4" key="1">
    <citation type="submission" date="2012-06" db="EMBL/GenBank/DDBJ databases">
        <title>Complete sequence of chromosome of Mycobacterium chubuense NBB4.</title>
        <authorList>
            <consortium name="US DOE Joint Genome Institute"/>
            <person name="Lucas S."/>
            <person name="Han J."/>
            <person name="Lapidus A."/>
            <person name="Cheng J.-F."/>
            <person name="Goodwin L."/>
            <person name="Pitluck S."/>
            <person name="Peters L."/>
            <person name="Mikhailova N."/>
            <person name="Teshima H."/>
            <person name="Detter J.C."/>
            <person name="Han C."/>
            <person name="Tapia R."/>
            <person name="Land M."/>
            <person name="Hauser L."/>
            <person name="Kyrpides N."/>
            <person name="Ivanova N."/>
            <person name="Pagani I."/>
            <person name="Mattes T."/>
            <person name="Holmes A."/>
            <person name="Rutledge P."/>
            <person name="Paulsen I."/>
            <person name="Coleman N."/>
            <person name="Woyke T."/>
        </authorList>
    </citation>
    <scope>NUCLEOTIDE SEQUENCE [LARGE SCALE GENOMIC DNA]</scope>
    <source>
        <strain evidence="3 4">NBB4</strain>
    </source>
</reference>
<feature type="domain" description="DUF732" evidence="2">
    <location>
        <begin position="33"/>
        <end position="110"/>
    </location>
</feature>
<accession>I4BES0</accession>
<name>I4BES0_MYCCN</name>
<dbReference type="KEGG" id="mcb:Mycch_0967"/>
<feature type="chain" id="PRO_5003686618" description="DUF732 domain-containing protein" evidence="1">
    <location>
        <begin position="29"/>
        <end position="117"/>
    </location>
</feature>
<evidence type="ECO:0000313" key="3">
    <source>
        <dbReference type="EMBL" id="AFM15777.1"/>
    </source>
</evidence>
<dbReference type="eggNOG" id="ENOG5031PVU">
    <property type="taxonomic scope" value="Bacteria"/>
</dbReference>
<dbReference type="STRING" id="710421.Mycch_0967"/>
<keyword evidence="4" id="KW-1185">Reference proteome</keyword>
<sequence length="117" mass="12059" precursor="true">MTRTRRTVAVAMVAAGLSVFGSAAYAHADTTPDEKFTAAVTALGIPLAPNTDVPAVGHRVCDMLTAALKANAVNPVPAVRGVVTTLENTGMKREQAGGLVKASVAVYCPQHGRFVGR</sequence>
<dbReference type="EMBL" id="CP003053">
    <property type="protein sequence ID" value="AFM15777.1"/>
    <property type="molecule type" value="Genomic_DNA"/>
</dbReference>
<protein>
    <recommendedName>
        <fullName evidence="2">DUF732 domain-containing protein</fullName>
    </recommendedName>
</protein>
<proteinExistence type="predicted"/>
<feature type="signal peptide" evidence="1">
    <location>
        <begin position="1"/>
        <end position="28"/>
    </location>
</feature>
<dbReference type="RefSeq" id="WP_014814263.1">
    <property type="nucleotide sequence ID" value="NC_018027.1"/>
</dbReference>
<dbReference type="PATRIC" id="fig|710421.3.peg.974"/>
<dbReference type="Proteomes" id="UP000006057">
    <property type="component" value="Chromosome"/>
</dbReference>
<dbReference type="Pfam" id="PF05305">
    <property type="entry name" value="DUF732"/>
    <property type="match status" value="1"/>
</dbReference>
<dbReference type="AlphaFoldDB" id="I4BES0"/>
<organism evidence="3 4">
    <name type="scientific">Mycolicibacterium chubuense (strain NBB4)</name>
    <name type="common">Mycobacterium chubuense</name>
    <dbReference type="NCBI Taxonomy" id="710421"/>
    <lineage>
        <taxon>Bacteria</taxon>
        <taxon>Bacillati</taxon>
        <taxon>Actinomycetota</taxon>
        <taxon>Actinomycetes</taxon>
        <taxon>Mycobacteriales</taxon>
        <taxon>Mycobacteriaceae</taxon>
        <taxon>Mycolicibacterium</taxon>
    </lineage>
</organism>
<dbReference type="InterPro" id="IPR007969">
    <property type="entry name" value="DUF732"/>
</dbReference>
<dbReference type="OrthoDB" id="4738674at2"/>
<evidence type="ECO:0000313" key="4">
    <source>
        <dbReference type="Proteomes" id="UP000006057"/>
    </source>
</evidence>
<dbReference type="HOGENOM" id="CLU_167538_0_0_11"/>